<accession>A0A426XEJ5</accession>
<sequence length="289" mass="32439">MAATEGTRPQGVENLTAHGSLWPRLLTARGCPVARDSWQWGRPQWLGFSNHVRAPVARDSWQWGRPQWLGFSNHVWHSEEWPTLCARGTTRTKVRGIANSKDSVLMQGLVYGRRSVRGHPKWCIAEIVLVGNRGLGSRQWCTNSSEVVERGEKVTMSPAGLSYPKAKCQLERRWTQRSTRVPYRQIYQSQRKGCRCKATDSWAMGLAAPWYHRGGTSVESSISCSHGGRALVVKEAEEVENAKAKSKYQDSKRAKAKELRKTDVDGLLIKIAESEGLRVDAGVLNQETK</sequence>
<evidence type="ECO:0000313" key="1">
    <source>
        <dbReference type="EMBL" id="RRT37886.1"/>
    </source>
</evidence>
<proteinExistence type="predicted"/>
<dbReference type="AlphaFoldDB" id="A0A426XEJ5"/>
<reference evidence="1 2" key="1">
    <citation type="journal article" date="2014" name="Agronomy (Basel)">
        <title>A Draft Genome Sequence for Ensete ventricosum, the Drought-Tolerant Tree Against Hunger.</title>
        <authorList>
            <person name="Harrison J."/>
            <person name="Moore K.A."/>
            <person name="Paszkiewicz K."/>
            <person name="Jones T."/>
            <person name="Grant M."/>
            <person name="Ambacheew D."/>
            <person name="Muzemil S."/>
            <person name="Studholme D.J."/>
        </authorList>
    </citation>
    <scope>NUCLEOTIDE SEQUENCE [LARGE SCALE GENOMIC DNA]</scope>
</reference>
<organism evidence="1 2">
    <name type="scientific">Ensete ventricosum</name>
    <name type="common">Abyssinian banana</name>
    <name type="synonym">Musa ensete</name>
    <dbReference type="NCBI Taxonomy" id="4639"/>
    <lineage>
        <taxon>Eukaryota</taxon>
        <taxon>Viridiplantae</taxon>
        <taxon>Streptophyta</taxon>
        <taxon>Embryophyta</taxon>
        <taxon>Tracheophyta</taxon>
        <taxon>Spermatophyta</taxon>
        <taxon>Magnoliopsida</taxon>
        <taxon>Liliopsida</taxon>
        <taxon>Zingiberales</taxon>
        <taxon>Musaceae</taxon>
        <taxon>Ensete</taxon>
    </lineage>
</organism>
<dbReference type="Proteomes" id="UP000287651">
    <property type="component" value="Unassembled WGS sequence"/>
</dbReference>
<dbReference type="EMBL" id="AMZH03021776">
    <property type="protein sequence ID" value="RRT37886.1"/>
    <property type="molecule type" value="Genomic_DNA"/>
</dbReference>
<name>A0A426XEJ5_ENSVE</name>
<protein>
    <submittedName>
        <fullName evidence="1">Uncharacterized protein</fullName>
    </submittedName>
</protein>
<comment type="caution">
    <text evidence="1">The sequence shown here is derived from an EMBL/GenBank/DDBJ whole genome shotgun (WGS) entry which is preliminary data.</text>
</comment>
<evidence type="ECO:0000313" key="2">
    <source>
        <dbReference type="Proteomes" id="UP000287651"/>
    </source>
</evidence>
<gene>
    <name evidence="1" type="ORF">B296_00039185</name>
</gene>